<dbReference type="GO" id="GO:0022625">
    <property type="term" value="C:cytosolic large ribosomal subunit"/>
    <property type="evidence" value="ECO:0007669"/>
    <property type="project" value="TreeGrafter"/>
</dbReference>
<reference evidence="5 6" key="1">
    <citation type="journal article" date="2019" name="Sci. Rep.">
        <title>Colletotrichum shisoi sp. nov., an anthracnose pathogen of Perilla frutescens in Japan: molecular phylogenetic, morphological and genomic evidence.</title>
        <authorList>
            <person name="Gan P."/>
            <person name="Tsushima A."/>
            <person name="Hiroyama R."/>
            <person name="Narusaka M."/>
            <person name="Takano Y."/>
            <person name="Narusaka Y."/>
            <person name="Kawaradani M."/>
            <person name="Damm U."/>
            <person name="Shirasu K."/>
        </authorList>
    </citation>
    <scope>NUCLEOTIDE SEQUENCE [LARGE SCALE GENOMIC DNA]</scope>
    <source>
        <strain evidence="5 6">PG-2018a</strain>
    </source>
</reference>
<dbReference type="FunFam" id="4.10.960.10:FF:000002">
    <property type="entry name" value="60S ribosomal protein L3"/>
    <property type="match status" value="1"/>
</dbReference>
<dbReference type="Gene3D" id="4.10.960.10">
    <property type="entry name" value="Ribosomal protein L3, domain 3"/>
    <property type="match status" value="1"/>
</dbReference>
<dbReference type="GO" id="GO:0006412">
    <property type="term" value="P:translation"/>
    <property type="evidence" value="ECO:0007669"/>
    <property type="project" value="InterPro"/>
</dbReference>
<gene>
    <name evidence="5" type="primary">Rpl-3</name>
    <name evidence="5" type="ORF">CSHISOI_02220</name>
</gene>
<evidence type="ECO:0000313" key="5">
    <source>
        <dbReference type="EMBL" id="TQN73258.1"/>
    </source>
</evidence>
<feature type="non-terminal residue" evidence="5">
    <location>
        <position position="1"/>
    </location>
</feature>
<dbReference type="PANTHER" id="PTHR11363">
    <property type="entry name" value="60S RIBOSOMAL PROTEIN L3-RELATED"/>
    <property type="match status" value="1"/>
</dbReference>
<evidence type="ECO:0000313" key="6">
    <source>
        <dbReference type="Proteomes" id="UP000326340"/>
    </source>
</evidence>
<dbReference type="EMBL" id="PUHP01000108">
    <property type="protein sequence ID" value="TQN73258.1"/>
    <property type="molecule type" value="Genomic_DNA"/>
</dbReference>
<dbReference type="Gene3D" id="2.40.30.10">
    <property type="entry name" value="Translation factors"/>
    <property type="match status" value="1"/>
</dbReference>
<name>A0A5Q4C1Q7_9PEZI</name>
<keyword evidence="2 4" id="KW-0689">Ribosomal protein</keyword>
<dbReference type="Gene3D" id="3.30.1430.10">
    <property type="match status" value="1"/>
</dbReference>
<accession>A0A5Q4C1Q7</accession>
<dbReference type="Pfam" id="PF00297">
    <property type="entry name" value="Ribosomal_L3"/>
    <property type="match status" value="1"/>
</dbReference>
<comment type="similarity">
    <text evidence="1 4">Belongs to the universal ribosomal protein uL3 family.</text>
</comment>
<dbReference type="AlphaFoldDB" id="A0A5Q4C1Q7"/>
<sequence>PPPCEKCPPSDFLAIFLIFLQGSLAYLPRKRAARHRGKVKSFPKDDAKKPVHLTAAMGYKAGMTTIVRDLDRPGAKANKKEVVEAVSIIDTPPMIVVGLVGYIETPRGLRSLTTVWAEHLSDEIRRRFYKNWYKSKKKAFTKYAKQHSESSGASITREIERIKKYCTVVRVLAHTQIRKTPLTQKKAHLMEIQVNGGSIADKVDFGYGLFEKPVTIDSIFEQNEMIDVIAVTTGHGYNGVTSRWGTKKLPRKTHKGLRKVACIGAWHPSHVQWTVARAGQMGYHHRTSVNHKVYRIGKGDADDNASTDVDVTKKTITPLGGFVRYGEVKNDFVMVKGSIPGTKKRVMTLRKSMFTHTSRKALEKIDLKWIDTSSEFGHGAFQTPAEKKQYQGTLKKDLAAHRMLRLLLCDSDMACIFRRNTLAATSHLNSLLSPSTTFTNRMKTTAPRSIYRNLHHRAFSTTARYTISSIASTPQSDFLSNNNFWARPRHRQSLSKFSTIPHLQMSDSDYAAFLDKANQDPNEGYAKPTGKKSNEFKAKDQGVEVPKAIQDVLKQDKVYVSDADEPFVGVALAWDEAGKGLPDEVEFAQLIEHPDAENAGVELLDPVDWDSNGDYKDVFEAVRKAGKGNDVRVYKVPKGGVRTEYWLVTTDGKGKQAKLVGVKA</sequence>
<dbReference type="GO" id="GO:0003723">
    <property type="term" value="F:RNA binding"/>
    <property type="evidence" value="ECO:0007669"/>
    <property type="project" value="TreeGrafter"/>
</dbReference>
<dbReference type="PROSITE" id="PS00474">
    <property type="entry name" value="RIBOSOMAL_L3"/>
    <property type="match status" value="1"/>
</dbReference>
<dbReference type="FunFam" id="2.40.30.10:FF:000351">
    <property type="entry name" value="Ribosomal protein L3"/>
    <property type="match status" value="1"/>
</dbReference>
<dbReference type="InterPro" id="IPR045077">
    <property type="entry name" value="L3_arc_euk"/>
</dbReference>
<protein>
    <submittedName>
        <fullName evidence="5">60S ribosomal protein L3</fullName>
    </submittedName>
</protein>
<evidence type="ECO:0000256" key="3">
    <source>
        <dbReference type="ARBA" id="ARBA00023274"/>
    </source>
</evidence>
<dbReference type="OrthoDB" id="1611972at2759"/>
<organism evidence="5 6">
    <name type="scientific">Colletotrichum shisoi</name>
    <dbReference type="NCBI Taxonomy" id="2078593"/>
    <lineage>
        <taxon>Eukaryota</taxon>
        <taxon>Fungi</taxon>
        <taxon>Dikarya</taxon>
        <taxon>Ascomycota</taxon>
        <taxon>Pezizomycotina</taxon>
        <taxon>Sordariomycetes</taxon>
        <taxon>Hypocreomycetidae</taxon>
        <taxon>Glomerellales</taxon>
        <taxon>Glomerellaceae</taxon>
        <taxon>Colletotrichum</taxon>
        <taxon>Colletotrichum destructivum species complex</taxon>
    </lineage>
</organism>
<evidence type="ECO:0000256" key="4">
    <source>
        <dbReference type="RuleBase" id="RU003905"/>
    </source>
</evidence>
<dbReference type="Proteomes" id="UP000326340">
    <property type="component" value="Unassembled WGS sequence"/>
</dbReference>
<keyword evidence="6" id="KW-1185">Reference proteome</keyword>
<dbReference type="InterPro" id="IPR019926">
    <property type="entry name" value="Ribosomal_uL3_CS"/>
</dbReference>
<evidence type="ECO:0000256" key="2">
    <source>
        <dbReference type="ARBA" id="ARBA00022980"/>
    </source>
</evidence>
<dbReference type="PANTHER" id="PTHR11363:SF5">
    <property type="entry name" value="LARGE RIBOSOMAL SUBUNIT PROTEIN UL3"/>
    <property type="match status" value="1"/>
</dbReference>
<proteinExistence type="inferred from homology"/>
<dbReference type="InterPro" id="IPR044892">
    <property type="entry name" value="Ribosomal_L3_dom_3_arc_sf"/>
</dbReference>
<dbReference type="InterPro" id="IPR000597">
    <property type="entry name" value="Ribosomal_uL3"/>
</dbReference>
<dbReference type="FunFam" id="3.30.1430.10:FF:000001">
    <property type="entry name" value="60S ribosomal protein L3"/>
    <property type="match status" value="1"/>
</dbReference>
<evidence type="ECO:0000256" key="1">
    <source>
        <dbReference type="ARBA" id="ARBA00006540"/>
    </source>
</evidence>
<dbReference type="Pfam" id="PF23151">
    <property type="entry name" value="NuiA_2"/>
    <property type="match status" value="1"/>
</dbReference>
<feature type="non-terminal residue" evidence="5">
    <location>
        <position position="664"/>
    </location>
</feature>
<comment type="caution">
    <text evidence="5">The sequence shown here is derived from an EMBL/GenBank/DDBJ whole genome shotgun (WGS) entry which is preliminary data.</text>
</comment>
<dbReference type="InterPro" id="IPR009000">
    <property type="entry name" value="Transl_B-barrel_sf"/>
</dbReference>
<dbReference type="FunFam" id="2.40.30.10:FF:000079">
    <property type="entry name" value="60S ribosomal protein L3"/>
    <property type="match status" value="1"/>
</dbReference>
<keyword evidence="3 4" id="KW-0687">Ribonucleoprotein</keyword>
<dbReference type="SUPFAM" id="SSF50447">
    <property type="entry name" value="Translation proteins"/>
    <property type="match status" value="1"/>
</dbReference>
<dbReference type="InterPro" id="IPR056539">
    <property type="entry name" value="NuiA-like"/>
</dbReference>
<dbReference type="FunFam" id="4.10.960.10:FF:000007">
    <property type="entry name" value="Peroxisome biogenesis protein 6"/>
    <property type="match status" value="1"/>
</dbReference>
<dbReference type="GO" id="GO:0003735">
    <property type="term" value="F:structural constituent of ribosome"/>
    <property type="evidence" value="ECO:0007669"/>
    <property type="project" value="InterPro"/>
</dbReference>